<dbReference type="RefSeq" id="WP_088259052.1">
    <property type="nucleotide sequence ID" value="NZ_NIDE01000017.1"/>
</dbReference>
<dbReference type="AlphaFoldDB" id="A0A225D304"/>
<organism evidence="4 5">
    <name type="scientific">Fimbriiglobus ruber</name>
    <dbReference type="NCBI Taxonomy" id="1908690"/>
    <lineage>
        <taxon>Bacteria</taxon>
        <taxon>Pseudomonadati</taxon>
        <taxon>Planctomycetota</taxon>
        <taxon>Planctomycetia</taxon>
        <taxon>Gemmatales</taxon>
        <taxon>Gemmataceae</taxon>
        <taxon>Fimbriiglobus</taxon>
    </lineage>
</organism>
<keyword evidence="1 4" id="KW-0121">Carboxypeptidase</keyword>
<keyword evidence="1" id="KW-0645">Protease</keyword>
<dbReference type="InterPro" id="IPR001333">
    <property type="entry name" value="Peptidase_M32_Taq"/>
</dbReference>
<evidence type="ECO:0000313" key="4">
    <source>
        <dbReference type="EMBL" id="OWK35971.1"/>
    </source>
</evidence>
<comment type="cofactor">
    <cofactor evidence="2">
        <name>Zn(2+)</name>
        <dbReference type="ChEBI" id="CHEBI:29105"/>
    </cofactor>
    <text evidence="2">Binds 1 zinc ion per subunit.</text>
</comment>
<dbReference type="OrthoDB" id="9772308at2"/>
<keyword evidence="2" id="KW-0862">Zinc</keyword>
<sequence>MPTADDAYAELVTRAKDVALVQSCSAVLGWDQQTYMPKAGAALRGDQLALLAAIGHEKATDPRIGELLAVVETSPLVADPESVPAANARELRHAYDRATKIPKRLVEELARVTTLAQQAWVSARAKNNFPEFRPHLEQVLAFKREEAQAVGYKGHPYDALLDEYEPGATAEEIRQVFTDLSRDLVPLIRAAADSGKKPRAGVLDRELSVDRQRWFAESAAAAIGFDFGAGRLDTTAHPFCSAFGPGDCRLTTRYNPRFFNEAFFGVLHETGHGMYEQGLPADHFGTPVGAYCSLGIHESQSRLWENQVGRGRPFWQHFFPRLNQAFPGTFDGVTPDEFYFAINEVKPSYIRVESDEATYNLHIILRFELELDLVAGNLVPADLPGAWNERFTKLLGMTPRTDAEGCLQDIHWSFGGIGYFPTYTLGNLYAAQFMDAARRELGETALEESFRAGDFSPLKDWLRRNVHQQGRRFRAGELCRRATHSPLSPNPFTRYLREKLSAIYTVC</sequence>
<dbReference type="GO" id="GO:0006508">
    <property type="term" value="P:proteolysis"/>
    <property type="evidence" value="ECO:0007669"/>
    <property type="project" value="UniProtKB-UniRule"/>
</dbReference>
<evidence type="ECO:0000256" key="1">
    <source>
        <dbReference type="PIRNR" id="PIRNR006615"/>
    </source>
</evidence>
<keyword evidence="1" id="KW-0482">Metalloprotease</keyword>
<dbReference type="PANTHER" id="PTHR34217:SF1">
    <property type="entry name" value="CARBOXYPEPTIDASE 1"/>
    <property type="match status" value="1"/>
</dbReference>
<feature type="active site" description="Proton donor/acceptor" evidence="3">
    <location>
        <position position="269"/>
    </location>
</feature>
<reference evidence="5" key="1">
    <citation type="submission" date="2017-06" db="EMBL/GenBank/DDBJ databases">
        <title>Genome analysis of Fimbriiglobus ruber SP5, the first member of the order Planctomycetales with confirmed chitinolytic capability.</title>
        <authorList>
            <person name="Ravin N.V."/>
            <person name="Rakitin A.L."/>
            <person name="Ivanova A.A."/>
            <person name="Beletsky A.V."/>
            <person name="Kulichevskaya I.S."/>
            <person name="Mardanov A.V."/>
            <person name="Dedysh S.N."/>
        </authorList>
    </citation>
    <scope>NUCLEOTIDE SEQUENCE [LARGE SCALE GENOMIC DNA]</scope>
    <source>
        <strain evidence="5">SP5</strain>
    </source>
</reference>
<dbReference type="PRINTS" id="PR00998">
    <property type="entry name" value="CRBOXYPTASET"/>
</dbReference>
<comment type="catalytic activity">
    <reaction evidence="1">
        <text>Release of a C-terminal amino acid with broad specificity, except for -Pro.</text>
        <dbReference type="EC" id="3.4.17.19"/>
    </reaction>
</comment>
<dbReference type="PIRSF" id="PIRSF006615">
    <property type="entry name" value="Zn_crbxpep_Taq"/>
    <property type="match status" value="1"/>
</dbReference>
<name>A0A225D304_9BACT</name>
<keyword evidence="1 2" id="KW-0479">Metal-binding</keyword>
<comment type="similarity">
    <text evidence="1">Belongs to the peptidase M32 family.</text>
</comment>
<evidence type="ECO:0000313" key="5">
    <source>
        <dbReference type="Proteomes" id="UP000214646"/>
    </source>
</evidence>
<evidence type="ECO:0000256" key="2">
    <source>
        <dbReference type="PIRSR" id="PIRSR006615-1"/>
    </source>
</evidence>
<feature type="binding site" evidence="2">
    <location>
        <position position="298"/>
    </location>
    <ligand>
        <name>Zn(2+)</name>
        <dbReference type="ChEBI" id="CHEBI:29105"/>
        <note>catalytic</note>
    </ligand>
</feature>
<dbReference type="Gene3D" id="1.10.1370.30">
    <property type="match status" value="1"/>
</dbReference>
<dbReference type="CDD" id="cd06460">
    <property type="entry name" value="M32_Taq"/>
    <property type="match status" value="1"/>
</dbReference>
<protein>
    <recommendedName>
        <fullName evidence="1">Metal-dependent carboxypeptidase</fullName>
        <ecNumber evidence="1">3.4.17.19</ecNumber>
    </recommendedName>
</protein>
<dbReference type="GO" id="GO:0046872">
    <property type="term" value="F:metal ion binding"/>
    <property type="evidence" value="ECO:0007669"/>
    <property type="project" value="UniProtKB-KW"/>
</dbReference>
<dbReference type="EMBL" id="NIDE01000017">
    <property type="protein sequence ID" value="OWK35971.1"/>
    <property type="molecule type" value="Genomic_DNA"/>
</dbReference>
<accession>A0A225D304</accession>
<gene>
    <name evidence="4" type="ORF">FRUB_08534</name>
</gene>
<dbReference type="Proteomes" id="UP000214646">
    <property type="component" value="Unassembled WGS sequence"/>
</dbReference>
<comment type="caution">
    <text evidence="4">The sequence shown here is derived from an EMBL/GenBank/DDBJ whole genome shotgun (WGS) entry which is preliminary data.</text>
</comment>
<proteinExistence type="inferred from homology"/>
<dbReference type="Pfam" id="PF02074">
    <property type="entry name" value="Peptidase_M32"/>
    <property type="match status" value="1"/>
</dbReference>
<dbReference type="PROSITE" id="PS52034">
    <property type="entry name" value="PEPTIDASE_M32"/>
    <property type="match status" value="1"/>
</dbReference>
<keyword evidence="5" id="KW-1185">Reference proteome</keyword>
<dbReference type="PANTHER" id="PTHR34217">
    <property type="entry name" value="METAL-DEPENDENT CARBOXYPEPTIDASE"/>
    <property type="match status" value="1"/>
</dbReference>
<feature type="binding site" evidence="2">
    <location>
        <position position="268"/>
    </location>
    <ligand>
        <name>Zn(2+)</name>
        <dbReference type="ChEBI" id="CHEBI:29105"/>
        <note>catalytic</note>
    </ligand>
</feature>
<evidence type="ECO:0000256" key="3">
    <source>
        <dbReference type="PIRSR" id="PIRSR006615-2"/>
    </source>
</evidence>
<dbReference type="SUPFAM" id="SSF55486">
    <property type="entry name" value="Metalloproteases ('zincins'), catalytic domain"/>
    <property type="match status" value="1"/>
</dbReference>
<dbReference type="EC" id="3.4.17.19" evidence="1"/>
<dbReference type="GO" id="GO:0004181">
    <property type="term" value="F:metallocarboxypeptidase activity"/>
    <property type="evidence" value="ECO:0007669"/>
    <property type="project" value="UniProtKB-UniRule"/>
</dbReference>
<keyword evidence="1" id="KW-0378">Hydrolase</keyword>
<comment type="function">
    <text evidence="1">Broad specificity carboxypetidase that releases amino acids sequentially from the C-terminus, including neutral, aromatic, polar and basic residues.</text>
</comment>
<feature type="binding site" evidence="2">
    <location>
        <position position="272"/>
    </location>
    <ligand>
        <name>Zn(2+)</name>
        <dbReference type="ChEBI" id="CHEBI:29105"/>
        <note>catalytic</note>
    </ligand>
</feature>